<evidence type="ECO:0000256" key="6">
    <source>
        <dbReference type="ARBA" id="ARBA00022741"/>
    </source>
</evidence>
<feature type="region of interest" description="Disordered" evidence="11">
    <location>
        <begin position="765"/>
        <end position="832"/>
    </location>
</feature>
<dbReference type="FunCoup" id="B9S555">
    <property type="interactions" value="14"/>
</dbReference>
<reference evidence="14" key="1">
    <citation type="journal article" date="2010" name="Nat. Biotechnol.">
        <title>Draft genome sequence of the oilseed species Ricinus communis.</title>
        <authorList>
            <person name="Chan A.P."/>
            <person name="Crabtree J."/>
            <person name="Zhao Q."/>
            <person name="Lorenzi H."/>
            <person name="Orvis J."/>
            <person name="Puiu D."/>
            <person name="Melake-Berhan A."/>
            <person name="Jones K.M."/>
            <person name="Redman J."/>
            <person name="Chen G."/>
            <person name="Cahoon E.B."/>
            <person name="Gedil M."/>
            <person name="Stanke M."/>
            <person name="Haas B.J."/>
            <person name="Wortman J.R."/>
            <person name="Fraser-Liggett C.M."/>
            <person name="Ravel J."/>
            <person name="Rabinowicz P.D."/>
        </authorList>
    </citation>
    <scope>NUCLEOTIDE SEQUENCE [LARGE SCALE GENOMIC DNA]</scope>
    <source>
        <strain evidence="14">cv. Hale</strain>
    </source>
</reference>
<keyword evidence="2" id="KW-0963">Cytoplasm</keyword>
<dbReference type="GO" id="GO:0010928">
    <property type="term" value="P:regulation of auxin mediated signaling pathway"/>
    <property type="evidence" value="ECO:0007669"/>
    <property type="project" value="UniProtKB-ARBA"/>
</dbReference>
<dbReference type="Gene3D" id="3.30.200.20">
    <property type="entry name" value="Phosphorylase Kinase, domain 1"/>
    <property type="match status" value="1"/>
</dbReference>
<feature type="binding site" evidence="10">
    <location>
        <position position="1070"/>
    </location>
    <ligand>
        <name>ATP</name>
        <dbReference type="ChEBI" id="CHEBI:30616"/>
    </ligand>
</feature>
<keyword evidence="9" id="KW-0927">Auxin signaling pathway</keyword>
<feature type="region of interest" description="Disordered" evidence="11">
    <location>
        <begin position="1"/>
        <end position="24"/>
    </location>
</feature>
<dbReference type="CDD" id="cd13999">
    <property type="entry name" value="STKc_MAP3K-like"/>
    <property type="match status" value="1"/>
</dbReference>
<dbReference type="InterPro" id="IPR008271">
    <property type="entry name" value="Ser/Thr_kinase_AS"/>
</dbReference>
<dbReference type="InterPro" id="IPR000270">
    <property type="entry name" value="PB1_dom"/>
</dbReference>
<dbReference type="Proteomes" id="UP000008311">
    <property type="component" value="Unassembled WGS sequence"/>
</dbReference>
<evidence type="ECO:0000256" key="3">
    <source>
        <dbReference type="ARBA" id="ARBA00022527"/>
    </source>
</evidence>
<dbReference type="Gene3D" id="3.10.20.90">
    <property type="entry name" value="Phosphatidylinositol 3-kinase Catalytic Subunit, Chain A, domain 1"/>
    <property type="match status" value="1"/>
</dbReference>
<evidence type="ECO:0000256" key="8">
    <source>
        <dbReference type="ARBA" id="ARBA00022840"/>
    </source>
</evidence>
<dbReference type="Gene3D" id="1.10.510.10">
    <property type="entry name" value="Transferase(Phosphotransferase) domain 1"/>
    <property type="match status" value="1"/>
</dbReference>
<sequence>MSKKLSDLTTGEAPSPSPSSQWIQQQQELASFVPKTGKNVRNLSMQTGEEFSMEFLQDRVATGGVSPLIGTVQTFENGIGRNHDDRNHQRGYEDLANILGLRRMDSECTDDFSDFVSAKGSLKETESGFYVDKLNKLKMEDNDTVHRSGKGFGNLDSDRRAGLGTSASAVNVLESPCSAKSDATNVSDRSQPGKMKFLCSSGGKILPRPSDGKLRYVGGETRIISISKNVTWEELVKKTKGICTQPHSIKYQLPGEDLDSLISVSSDEDLQNMIEEYYGLERLDGSQRLRIFLIPLSESDTSSSFDGTTIQQDSPNYQYVVAVNGILDPSPRKSSGGQCSAPTWENKSGFNAFHFNKFSNESLNMHQSPPISPLTLQHRDSKNAHVKFHADSSSTESSSSFSTALLPPENCDKTAFYKQPCQGLMALMNHHHPCNNDEIVQPDQPQMQSHNHNLGTELVATASVFHQSEVSFNSSFCEKPMIRGRMFHSEKPLGPEDPMGLSSGSVDTIYSHHGMPHAFSDSKLQEHGGLSAYCSQEGMSPSSPLNFSKTQLCSLVSNSSQEKSVQLQENINFVNPTLQGKLVDIEATDSQRRLDLLDFSSSPKSARRNDPTEKVTTNAGDQSQISNKCKENVLGLDTMNTIDKSNFLLNQGEKPCEEKSLAGVEYMNILPYVNCNTRSSAVDTLGQSMNISEDKLSASSAFDFRPSVNILINHPQNYHAKDQRTANDQYGSLSGKVNREQESNIPRASIPEVVELFQNTKLRSRGEDSSVDLISGSSSNPFFPEPTQVQPLENQNDISNKESTLISSSKSYPSAVLDDSGPNKSLPLSDLDASANNAANDASYEGKVYPLDDHGSYPHLRVEKCGFRGSSCENTNVLDIMLAQTNAPSKNNIQNQLEPLVIVEAVTSDVPHIGQSSHAVFPRVASPHSCDFISPTALDAGSVMPHVAMHGTDPTINDMSPSATELECIVPHVCPHIANLTSSDFIFPTASISESLMPETDFDDINDENGDKDNSISDAVIAEMEASIYGLQIIKNADLEELKELGSGTYGTVYHGKWRGTDVAIKRIKKSCFSGRSSEQERLTKDFWREAQILSNLHHPNVVAFYGVVPDGAGGTLATVTEYMVNGSLRHVLLKKDRSLDRRKKLIIAMDAAFGMEYLHSKNIVHFDLKCDNLLVNLRDPQRPICKVGDFGLSRIKRNTLVSGGVRGTLPWMAPELLNGSSNRVSEKVDVFSFGISLWEILTGEEPYADMHCGAIIGGIVKNTLRPPIPDSCDPEWRKLMEQCWSPDPDSRPSFTEVTNRLRTMSLQAKGHNIQPRQMKAKQLS</sequence>
<dbReference type="InterPro" id="IPR017441">
    <property type="entry name" value="Protein_kinase_ATP_BS"/>
</dbReference>
<evidence type="ECO:0000256" key="1">
    <source>
        <dbReference type="ARBA" id="ARBA00004496"/>
    </source>
</evidence>
<dbReference type="PANTHER" id="PTHR23257:SF842">
    <property type="entry name" value="KINASE SUPERFAMILY WITH OCTICOSAPEPTIDE_PHOX_BEM1P DOMAIN-CONTAINING PROTEIN"/>
    <property type="match status" value="1"/>
</dbReference>
<dbReference type="PROSITE" id="PS00107">
    <property type="entry name" value="PROTEIN_KINASE_ATP"/>
    <property type="match status" value="1"/>
</dbReference>
<keyword evidence="6 10" id="KW-0547">Nucleotide-binding</keyword>
<dbReference type="CDD" id="cd06410">
    <property type="entry name" value="PB1_UP2"/>
    <property type="match status" value="1"/>
</dbReference>
<feature type="region of interest" description="Disordered" evidence="11">
    <location>
        <begin position="597"/>
        <end position="623"/>
    </location>
</feature>
<evidence type="ECO:0000256" key="7">
    <source>
        <dbReference type="ARBA" id="ARBA00022777"/>
    </source>
</evidence>
<dbReference type="GO" id="GO:0005737">
    <property type="term" value="C:cytoplasm"/>
    <property type="evidence" value="ECO:0000318"/>
    <property type="project" value="GO_Central"/>
</dbReference>
<dbReference type="GO" id="GO:0005524">
    <property type="term" value="F:ATP binding"/>
    <property type="evidence" value="ECO:0007669"/>
    <property type="project" value="UniProtKB-UniRule"/>
</dbReference>
<dbReference type="FunFam" id="3.30.200.20:FF:000081">
    <property type="entry name" value="Octicosapeptide/phox/Bem1p domain kinase superfamily protein"/>
    <property type="match status" value="1"/>
</dbReference>
<dbReference type="InterPro" id="IPR011009">
    <property type="entry name" value="Kinase-like_dom_sf"/>
</dbReference>
<dbReference type="SUPFAM" id="SSF54277">
    <property type="entry name" value="CAD &amp; PB1 domains"/>
    <property type="match status" value="1"/>
</dbReference>
<name>B9S555_RICCO</name>
<dbReference type="EC" id="2.7.10.2" evidence="13"/>
<comment type="subcellular location">
    <subcellularLocation>
        <location evidence="1">Cytoplasm</location>
    </subcellularLocation>
</comment>
<evidence type="ECO:0000256" key="4">
    <source>
        <dbReference type="ARBA" id="ARBA00022553"/>
    </source>
</evidence>
<dbReference type="InterPro" id="IPR001245">
    <property type="entry name" value="Ser-Thr/Tyr_kinase_cat_dom"/>
</dbReference>
<evidence type="ECO:0000313" key="13">
    <source>
        <dbReference type="EMBL" id="EEF41275.1"/>
    </source>
</evidence>
<organism evidence="13 14">
    <name type="scientific">Ricinus communis</name>
    <name type="common">Castor bean</name>
    <dbReference type="NCBI Taxonomy" id="3988"/>
    <lineage>
        <taxon>Eukaryota</taxon>
        <taxon>Viridiplantae</taxon>
        <taxon>Streptophyta</taxon>
        <taxon>Embryophyta</taxon>
        <taxon>Tracheophyta</taxon>
        <taxon>Spermatophyta</taxon>
        <taxon>Magnoliopsida</taxon>
        <taxon>eudicotyledons</taxon>
        <taxon>Gunneridae</taxon>
        <taxon>Pentapetalae</taxon>
        <taxon>rosids</taxon>
        <taxon>fabids</taxon>
        <taxon>Malpighiales</taxon>
        <taxon>Euphorbiaceae</taxon>
        <taxon>Acalyphoideae</taxon>
        <taxon>Acalypheae</taxon>
        <taxon>Ricinus</taxon>
    </lineage>
</organism>
<feature type="domain" description="Protein kinase" evidence="12">
    <location>
        <begin position="1039"/>
        <end position="1307"/>
    </location>
</feature>
<protein>
    <submittedName>
        <fullName evidence="13">Serine/threonine protein kinase, putative</fullName>
        <ecNumber evidence="13">2.7.10.2</ecNumber>
    </submittedName>
</protein>
<dbReference type="eggNOG" id="KOG0192">
    <property type="taxonomic scope" value="Eukaryota"/>
</dbReference>
<dbReference type="SUPFAM" id="SSF56112">
    <property type="entry name" value="Protein kinase-like (PK-like)"/>
    <property type="match status" value="1"/>
</dbReference>
<dbReference type="PROSITE" id="PS50011">
    <property type="entry name" value="PROTEIN_KINASE_DOM"/>
    <property type="match status" value="1"/>
</dbReference>
<keyword evidence="4" id="KW-0597">Phosphoprotein</keyword>
<keyword evidence="7 13" id="KW-0418">Kinase</keyword>
<feature type="compositionally biased region" description="Polar residues" evidence="11">
    <location>
        <begin position="787"/>
        <end position="812"/>
    </location>
</feature>
<dbReference type="Pfam" id="PF07714">
    <property type="entry name" value="PK_Tyr_Ser-Thr"/>
    <property type="match status" value="1"/>
</dbReference>
<evidence type="ECO:0000256" key="2">
    <source>
        <dbReference type="ARBA" id="ARBA00022490"/>
    </source>
</evidence>
<keyword evidence="8 10" id="KW-0067">ATP-binding</keyword>
<dbReference type="GO" id="GO:0004715">
    <property type="term" value="F:non-membrane spanning protein tyrosine kinase activity"/>
    <property type="evidence" value="ECO:0007669"/>
    <property type="project" value="UniProtKB-EC"/>
</dbReference>
<dbReference type="GO" id="GO:0004674">
    <property type="term" value="F:protein serine/threonine kinase activity"/>
    <property type="evidence" value="ECO:0007669"/>
    <property type="project" value="UniProtKB-KW"/>
</dbReference>
<dbReference type="EMBL" id="EQ973868">
    <property type="protein sequence ID" value="EEF41275.1"/>
    <property type="molecule type" value="Genomic_DNA"/>
</dbReference>
<dbReference type="GO" id="GO:0004672">
    <property type="term" value="F:protein kinase activity"/>
    <property type="evidence" value="ECO:0000318"/>
    <property type="project" value="GO_Central"/>
</dbReference>
<evidence type="ECO:0000256" key="9">
    <source>
        <dbReference type="ARBA" id="ARBA00023294"/>
    </source>
</evidence>
<evidence type="ECO:0000256" key="11">
    <source>
        <dbReference type="SAM" id="MobiDB-lite"/>
    </source>
</evidence>
<dbReference type="Pfam" id="PF00564">
    <property type="entry name" value="PB1"/>
    <property type="match status" value="1"/>
</dbReference>
<accession>B9S555</accession>
<dbReference type="InterPro" id="IPR050167">
    <property type="entry name" value="Ser_Thr_protein_kinase"/>
</dbReference>
<dbReference type="PRINTS" id="PR00109">
    <property type="entry name" value="TYRKINASE"/>
</dbReference>
<evidence type="ECO:0000256" key="5">
    <source>
        <dbReference type="ARBA" id="ARBA00022679"/>
    </source>
</evidence>
<keyword evidence="5 13" id="KW-0808">Transferase</keyword>
<evidence type="ECO:0000256" key="10">
    <source>
        <dbReference type="PROSITE-ProRule" id="PRU10141"/>
    </source>
</evidence>
<dbReference type="GO" id="GO:0007165">
    <property type="term" value="P:signal transduction"/>
    <property type="evidence" value="ECO:0000318"/>
    <property type="project" value="GO_Central"/>
</dbReference>
<dbReference type="SMART" id="SM00666">
    <property type="entry name" value="PB1"/>
    <property type="match status" value="1"/>
</dbReference>
<dbReference type="SMART" id="SM00220">
    <property type="entry name" value="S_TKc"/>
    <property type="match status" value="1"/>
</dbReference>
<dbReference type="GO" id="GO:0009734">
    <property type="term" value="P:auxin-activated signaling pathway"/>
    <property type="evidence" value="ECO:0007669"/>
    <property type="project" value="UniProtKB-KW"/>
</dbReference>
<feature type="compositionally biased region" description="Polar residues" evidence="11">
    <location>
        <begin position="614"/>
        <end position="623"/>
    </location>
</feature>
<evidence type="ECO:0000259" key="12">
    <source>
        <dbReference type="PROSITE" id="PS50011"/>
    </source>
</evidence>
<dbReference type="FunFam" id="3.10.20.90:FF:000058">
    <property type="entry name" value="Octicosapeptide/phox/Bem1p domain kinase superfamily protein"/>
    <property type="match status" value="1"/>
</dbReference>
<evidence type="ECO:0000313" key="14">
    <source>
        <dbReference type="Proteomes" id="UP000008311"/>
    </source>
</evidence>
<proteinExistence type="predicted"/>
<dbReference type="FunFam" id="1.10.510.10:FF:000142">
    <property type="entry name" value="Octicosapeptide/phox/Bem1p domain kinase superfamily protein"/>
    <property type="match status" value="1"/>
</dbReference>
<keyword evidence="14" id="KW-1185">Reference proteome</keyword>
<dbReference type="STRING" id="3988.B9S555"/>
<dbReference type="PANTHER" id="PTHR23257">
    <property type="entry name" value="SERINE-THREONINE PROTEIN KINASE"/>
    <property type="match status" value="1"/>
</dbReference>
<keyword evidence="3 13" id="KW-0723">Serine/threonine-protein kinase</keyword>
<dbReference type="InParanoid" id="B9S555"/>
<gene>
    <name evidence="13" type="ORF">RCOM_1721360</name>
</gene>
<dbReference type="PROSITE" id="PS00108">
    <property type="entry name" value="PROTEIN_KINASE_ST"/>
    <property type="match status" value="1"/>
</dbReference>
<dbReference type="InterPro" id="IPR000719">
    <property type="entry name" value="Prot_kinase_dom"/>
</dbReference>